<keyword evidence="2" id="KW-0472">Membrane</keyword>
<feature type="compositionally biased region" description="Polar residues" evidence="1">
    <location>
        <begin position="1"/>
        <end position="10"/>
    </location>
</feature>
<feature type="compositionally biased region" description="Low complexity" evidence="1">
    <location>
        <begin position="97"/>
        <end position="121"/>
    </location>
</feature>
<proteinExistence type="predicted"/>
<feature type="transmembrane region" description="Helical" evidence="2">
    <location>
        <begin position="151"/>
        <end position="174"/>
    </location>
</feature>
<evidence type="ECO:0008006" key="5">
    <source>
        <dbReference type="Google" id="ProtNLM"/>
    </source>
</evidence>
<sequence>MRIVAESSSWDNREPIIRRDEDSPTRPFPPGTGSGASSEDVPPAGLSGPQTHYFQRPSPPPVSPIHQTGPAWPVQPWNPGQNPPMNQSPPGPPPHGQHPNGLQPVHQQGYPQHPHPQFAQPGPYPYPPQVVVSPAQHVTVQNGYRRGTSHGLHLIITLLTGGLWLPVWLIVAIANRR</sequence>
<protein>
    <recommendedName>
        <fullName evidence="5">DUF4190 domain-containing protein</fullName>
    </recommendedName>
</protein>
<dbReference type="EMBL" id="BAABAZ010000006">
    <property type="protein sequence ID" value="GAA4284188.1"/>
    <property type="molecule type" value="Genomic_DNA"/>
</dbReference>
<organism evidence="3 4">
    <name type="scientific">Brevibacterium daeguense</name>
    <dbReference type="NCBI Taxonomy" id="909936"/>
    <lineage>
        <taxon>Bacteria</taxon>
        <taxon>Bacillati</taxon>
        <taxon>Actinomycetota</taxon>
        <taxon>Actinomycetes</taxon>
        <taxon>Micrococcales</taxon>
        <taxon>Brevibacteriaceae</taxon>
        <taxon>Brevibacterium</taxon>
    </lineage>
</organism>
<evidence type="ECO:0000256" key="2">
    <source>
        <dbReference type="SAM" id="Phobius"/>
    </source>
</evidence>
<feature type="compositionally biased region" description="Basic and acidic residues" evidence="1">
    <location>
        <begin position="11"/>
        <end position="24"/>
    </location>
</feature>
<dbReference type="Proteomes" id="UP001501586">
    <property type="component" value="Unassembled WGS sequence"/>
</dbReference>
<comment type="caution">
    <text evidence="3">The sequence shown here is derived from an EMBL/GenBank/DDBJ whole genome shotgun (WGS) entry which is preliminary data.</text>
</comment>
<feature type="compositionally biased region" description="Pro residues" evidence="1">
    <location>
        <begin position="86"/>
        <end position="96"/>
    </location>
</feature>
<evidence type="ECO:0000313" key="3">
    <source>
        <dbReference type="EMBL" id="GAA4284188.1"/>
    </source>
</evidence>
<feature type="region of interest" description="Disordered" evidence="1">
    <location>
        <begin position="1"/>
        <end position="127"/>
    </location>
</feature>
<name>A0ABP8EJQ0_9MICO</name>
<evidence type="ECO:0000256" key="1">
    <source>
        <dbReference type="SAM" id="MobiDB-lite"/>
    </source>
</evidence>
<gene>
    <name evidence="3" type="ORF">GCM10022261_17190</name>
</gene>
<evidence type="ECO:0000313" key="4">
    <source>
        <dbReference type="Proteomes" id="UP001501586"/>
    </source>
</evidence>
<keyword evidence="4" id="KW-1185">Reference proteome</keyword>
<accession>A0ABP8EJQ0</accession>
<keyword evidence="2" id="KW-1133">Transmembrane helix</keyword>
<reference evidence="4" key="1">
    <citation type="journal article" date="2019" name="Int. J. Syst. Evol. Microbiol.">
        <title>The Global Catalogue of Microorganisms (GCM) 10K type strain sequencing project: providing services to taxonomists for standard genome sequencing and annotation.</title>
        <authorList>
            <consortium name="The Broad Institute Genomics Platform"/>
            <consortium name="The Broad Institute Genome Sequencing Center for Infectious Disease"/>
            <person name="Wu L."/>
            <person name="Ma J."/>
        </authorList>
    </citation>
    <scope>NUCLEOTIDE SEQUENCE [LARGE SCALE GENOMIC DNA]</scope>
    <source>
        <strain evidence="4">JCM 17458</strain>
    </source>
</reference>
<keyword evidence="2" id="KW-0812">Transmembrane</keyword>